<dbReference type="RefSeq" id="WP_345373019.1">
    <property type="nucleotide sequence ID" value="NZ_BAABLM010000001.1"/>
</dbReference>
<feature type="transmembrane region" description="Helical" evidence="6">
    <location>
        <begin position="143"/>
        <end position="162"/>
    </location>
</feature>
<sequence>MTSVVAALRVIGRRLAAFVRAQPVSVVIAALVTVLAIVSGSLARGPADWLTDLVGAGIDGHATLTAWLFTLASVLFAGSLPSLLLTVVAVLVLVGASERRIGHRRALIAYLVTGIVATLVGAGVQALGLALDNGWAKAVAYDTTLHPFTPALGTIMTASAFAGSLWRRRIRLFGFAGITTFLLYDGHPSGLYALVGAVAGLALGRLLRRGAPRPGRWNRSTHHEARVLLSTLVAISALGPLVTIVTRAPIGVLAPLGVLFADRLPNDHLSRFCAAALHHVAQDPTGHGAVCARDYAVGGLHGPGTVLLSILPLVTLLLAALLIRRGRRLAVWIAALVNFVLAVLAAAAFAVLPVHVTTAVAAPGERAEHLFVIAIGAAAPLAVGVVLVVFLRHFTVPTPRPLVVRFVLVLVGTFLVLAIGYVVAGTFFEDSFSPRIDLPGLLVSAPERFVPVGFLGLRNLGPVPVDGPLRVVFHTIGPVFWLVLIVGMLVVASRGSRVGASVQSRSAVTRILHRGVEGTLAHMATWEGNSYWVSDDGEAAVAYRVVGSTALTTGDPLCLPDRVESTVLDFARWCDDRGLTPVFYSVRDDLSPLFHRLGWSTLPVAEETVLHPATFQMQGKKWQDVRSSINRAAKSGVRAEWTRYVDLRPVVARQIENISEQWVAEKGLPEMGFTLGGLDELMDRDVALMLALDEEDRVFAVTSWLPSYRDGEVIGWTLDFMRRLPDGMNGVMEFLIASAALRAKEEGIEFLSLSAAPLATPPAPADAEPSPDSTTERFMAFLARTLEPAYGFQSLLTFKLKFQPEFVPLVMAFPDPLQLPAIGTALGRAYLPDLSVRQIPRLIRSVSG</sequence>
<feature type="transmembrane region" description="Helical" evidence="6">
    <location>
        <begin position="403"/>
        <end position="424"/>
    </location>
</feature>
<feature type="domain" description="Phosphatidylglycerol lysyltransferase C-terminal" evidence="7">
    <location>
        <begin position="511"/>
        <end position="812"/>
    </location>
</feature>
<feature type="transmembrane region" description="Helical" evidence="6">
    <location>
        <begin position="227"/>
        <end position="250"/>
    </location>
</feature>
<feature type="transmembrane region" description="Helical" evidence="6">
    <location>
        <begin position="190"/>
        <end position="207"/>
    </location>
</feature>
<evidence type="ECO:0000313" key="9">
    <source>
        <dbReference type="Proteomes" id="UP001501295"/>
    </source>
</evidence>
<proteinExistence type="predicted"/>
<feature type="transmembrane region" description="Helical" evidence="6">
    <location>
        <begin position="169"/>
        <end position="184"/>
    </location>
</feature>
<dbReference type="InterPro" id="IPR051211">
    <property type="entry name" value="PG_lysyltransferase"/>
</dbReference>
<feature type="transmembrane region" description="Helical" evidence="6">
    <location>
        <begin position="107"/>
        <end position="131"/>
    </location>
</feature>
<accession>A0ABP8VLF7</accession>
<feature type="transmembrane region" description="Helical" evidence="6">
    <location>
        <begin position="64"/>
        <end position="95"/>
    </location>
</feature>
<comment type="subcellular location">
    <subcellularLocation>
        <location evidence="1">Cell membrane</location>
        <topology evidence="1">Multi-pass membrane protein</topology>
    </subcellularLocation>
</comment>
<dbReference type="PANTHER" id="PTHR34697">
    <property type="entry name" value="PHOSPHATIDYLGLYCEROL LYSYLTRANSFERASE"/>
    <property type="match status" value="1"/>
</dbReference>
<evidence type="ECO:0000259" key="7">
    <source>
        <dbReference type="Pfam" id="PF09924"/>
    </source>
</evidence>
<keyword evidence="5 6" id="KW-0472">Membrane</keyword>
<keyword evidence="4 6" id="KW-1133">Transmembrane helix</keyword>
<protein>
    <submittedName>
        <fullName evidence="8">DUF2156 domain-containing protein</fullName>
    </submittedName>
</protein>
<dbReference type="PANTHER" id="PTHR34697:SF2">
    <property type="entry name" value="PHOSPHATIDYLGLYCEROL LYSYLTRANSFERASE"/>
    <property type="match status" value="1"/>
</dbReference>
<dbReference type="SUPFAM" id="SSF55729">
    <property type="entry name" value="Acyl-CoA N-acyltransferases (Nat)"/>
    <property type="match status" value="1"/>
</dbReference>
<feature type="transmembrane region" description="Helical" evidence="6">
    <location>
        <begin position="330"/>
        <end position="350"/>
    </location>
</feature>
<feature type="transmembrane region" description="Helical" evidence="6">
    <location>
        <begin position="304"/>
        <end position="323"/>
    </location>
</feature>
<keyword evidence="3 6" id="KW-0812">Transmembrane</keyword>
<evidence type="ECO:0000256" key="5">
    <source>
        <dbReference type="ARBA" id="ARBA00023136"/>
    </source>
</evidence>
<dbReference type="InterPro" id="IPR016181">
    <property type="entry name" value="Acyl_CoA_acyltransferase"/>
</dbReference>
<evidence type="ECO:0000256" key="2">
    <source>
        <dbReference type="ARBA" id="ARBA00022475"/>
    </source>
</evidence>
<comment type="caution">
    <text evidence="8">The sequence shown here is derived from an EMBL/GenBank/DDBJ whole genome shotgun (WGS) entry which is preliminary data.</text>
</comment>
<organism evidence="8 9">
    <name type="scientific">Frondihabitans cladoniiphilus</name>
    <dbReference type="NCBI Taxonomy" id="715785"/>
    <lineage>
        <taxon>Bacteria</taxon>
        <taxon>Bacillati</taxon>
        <taxon>Actinomycetota</taxon>
        <taxon>Actinomycetes</taxon>
        <taxon>Micrococcales</taxon>
        <taxon>Microbacteriaceae</taxon>
        <taxon>Frondihabitans</taxon>
    </lineage>
</organism>
<gene>
    <name evidence="8" type="ORF">GCM10025780_05910</name>
</gene>
<evidence type="ECO:0000256" key="6">
    <source>
        <dbReference type="SAM" id="Phobius"/>
    </source>
</evidence>
<dbReference type="InterPro" id="IPR024320">
    <property type="entry name" value="LPG_synthase_C"/>
</dbReference>
<evidence type="ECO:0000313" key="8">
    <source>
        <dbReference type="EMBL" id="GAA4666837.1"/>
    </source>
</evidence>
<name>A0ABP8VLF7_9MICO</name>
<keyword evidence="2" id="KW-1003">Cell membrane</keyword>
<reference evidence="9" key="1">
    <citation type="journal article" date="2019" name="Int. J. Syst. Evol. Microbiol.">
        <title>The Global Catalogue of Microorganisms (GCM) 10K type strain sequencing project: providing services to taxonomists for standard genome sequencing and annotation.</title>
        <authorList>
            <consortium name="The Broad Institute Genomics Platform"/>
            <consortium name="The Broad Institute Genome Sequencing Center for Infectious Disease"/>
            <person name="Wu L."/>
            <person name="Ma J."/>
        </authorList>
    </citation>
    <scope>NUCLEOTIDE SEQUENCE [LARGE SCALE GENOMIC DNA]</scope>
    <source>
        <strain evidence="9">JCM 18956</strain>
    </source>
</reference>
<feature type="transmembrane region" description="Helical" evidence="6">
    <location>
        <begin position="21"/>
        <end position="44"/>
    </location>
</feature>
<dbReference type="EMBL" id="BAABLM010000001">
    <property type="protein sequence ID" value="GAA4666837.1"/>
    <property type="molecule type" value="Genomic_DNA"/>
</dbReference>
<dbReference type="Proteomes" id="UP001501295">
    <property type="component" value="Unassembled WGS sequence"/>
</dbReference>
<evidence type="ECO:0000256" key="1">
    <source>
        <dbReference type="ARBA" id="ARBA00004651"/>
    </source>
</evidence>
<feature type="transmembrane region" description="Helical" evidence="6">
    <location>
        <begin position="370"/>
        <end position="391"/>
    </location>
</feature>
<feature type="transmembrane region" description="Helical" evidence="6">
    <location>
        <begin position="471"/>
        <end position="492"/>
    </location>
</feature>
<keyword evidence="9" id="KW-1185">Reference proteome</keyword>
<evidence type="ECO:0000256" key="3">
    <source>
        <dbReference type="ARBA" id="ARBA00022692"/>
    </source>
</evidence>
<dbReference type="Pfam" id="PF09924">
    <property type="entry name" value="LPG_synthase_C"/>
    <property type="match status" value="1"/>
</dbReference>
<evidence type="ECO:0000256" key="4">
    <source>
        <dbReference type="ARBA" id="ARBA00022989"/>
    </source>
</evidence>